<reference evidence="2 3" key="1">
    <citation type="journal article" date="2013" name="PLoS ONE">
        <title>Assembly-driven community genomics of a hypersaline microbial ecosystem.</title>
        <authorList>
            <person name="Podell S."/>
            <person name="Ugalde J.A."/>
            <person name="Narasingarao P."/>
            <person name="Banfield J.F."/>
            <person name="Heidelberg K.B."/>
            <person name="Allen E.E."/>
        </authorList>
    </citation>
    <scope>NUCLEOTIDE SEQUENCE [LARGE SCALE GENOMIC DNA]</scope>
    <source>
        <strain evidence="3">J07HQW2</strain>
    </source>
</reference>
<dbReference type="PANTHER" id="PTHR30615">
    <property type="entry name" value="UNCHARACTERIZED PROTEIN YJBQ-RELATED"/>
    <property type="match status" value="1"/>
</dbReference>
<dbReference type="PROSITE" id="PS01314">
    <property type="entry name" value="UPF0047"/>
    <property type="match status" value="1"/>
</dbReference>
<gene>
    <name evidence="2" type="ORF">J07HQW2_02690</name>
</gene>
<evidence type="ECO:0000313" key="3">
    <source>
        <dbReference type="Proteomes" id="UP000030710"/>
    </source>
</evidence>
<dbReference type="Proteomes" id="UP000030710">
    <property type="component" value="Unassembled WGS sequence"/>
</dbReference>
<dbReference type="NCBIfam" id="TIGR00149">
    <property type="entry name" value="TIGR00149_YjbQ"/>
    <property type="match status" value="1"/>
</dbReference>
<dbReference type="SUPFAM" id="SSF111038">
    <property type="entry name" value="YjbQ-like"/>
    <property type="match status" value="1"/>
</dbReference>
<dbReference type="HOGENOM" id="CLU_096980_1_1_2"/>
<proteinExistence type="inferred from homology"/>
<dbReference type="InterPro" id="IPR001602">
    <property type="entry name" value="UPF0047_YjbQ-like"/>
</dbReference>
<evidence type="ECO:0000313" key="2">
    <source>
        <dbReference type="EMBL" id="ERG96215.1"/>
    </source>
</evidence>
<dbReference type="InterPro" id="IPR035917">
    <property type="entry name" value="YjbQ-like_sf"/>
</dbReference>
<dbReference type="PIRSF" id="PIRSF004681">
    <property type="entry name" value="UCP004681"/>
    <property type="match status" value="1"/>
</dbReference>
<protein>
    <submittedName>
        <fullName evidence="2">Secondary thiamine-phosphate synthase enzyme</fullName>
    </submittedName>
</protein>
<dbReference type="EMBL" id="KE356561">
    <property type="protein sequence ID" value="ERG96215.1"/>
    <property type="molecule type" value="Genomic_DNA"/>
</dbReference>
<sequence>MQHSQAQTRFEISTNNRLSVRDITEQVCDAIPDEATGIATVFIEHTTAAVTVNEAENRLQNDFETALDELIDNTGWQHDELDGNADSHIRAMLIGASATIPVTDGRLTTGTWQSVLLIECDGPRTRTVSVTVTPTVSNRN</sequence>
<accession>U1NGG0</accession>
<dbReference type="RefSeq" id="WP_021055683.1">
    <property type="nucleotide sequence ID" value="NZ_KE356561.1"/>
</dbReference>
<comment type="similarity">
    <text evidence="1">Belongs to the UPF0047 family.</text>
</comment>
<name>U1NGG0_9EURY</name>
<dbReference type="PANTHER" id="PTHR30615:SF8">
    <property type="entry name" value="UPF0047 PROTEIN C4A8.02C"/>
    <property type="match status" value="1"/>
</dbReference>
<dbReference type="STRING" id="1238425.J07HQW2_02690"/>
<evidence type="ECO:0000256" key="1">
    <source>
        <dbReference type="ARBA" id="ARBA00005534"/>
    </source>
</evidence>
<dbReference type="Gene3D" id="2.60.120.460">
    <property type="entry name" value="YjbQ-like"/>
    <property type="match status" value="1"/>
</dbReference>
<dbReference type="eggNOG" id="arCOG04214">
    <property type="taxonomic scope" value="Archaea"/>
</dbReference>
<dbReference type="Pfam" id="PF01894">
    <property type="entry name" value="YjbQ"/>
    <property type="match status" value="1"/>
</dbReference>
<dbReference type="AlphaFoldDB" id="U1NGG0"/>
<organism evidence="2 3">
    <name type="scientific">Haloquadratum walsbyi J07HQW2</name>
    <dbReference type="NCBI Taxonomy" id="1238425"/>
    <lineage>
        <taxon>Archaea</taxon>
        <taxon>Methanobacteriati</taxon>
        <taxon>Methanobacteriota</taxon>
        <taxon>Stenosarchaea group</taxon>
        <taxon>Halobacteria</taxon>
        <taxon>Halobacteriales</taxon>
        <taxon>Haloferacaceae</taxon>
        <taxon>Haloquadratum</taxon>
    </lineage>
</organism>